<feature type="transmembrane region" description="Helical" evidence="12">
    <location>
        <begin position="103"/>
        <end position="131"/>
    </location>
</feature>
<protein>
    <submittedName>
        <fullName evidence="14">Olfactory receptor 24</fullName>
    </submittedName>
</protein>
<dbReference type="Gene3D" id="1.20.1070.10">
    <property type="entry name" value="Rhodopsin 7-helix transmembrane proteins"/>
    <property type="match status" value="2"/>
</dbReference>
<proteinExistence type="inferred from homology"/>
<dbReference type="GO" id="GO:0004984">
    <property type="term" value="F:olfactory receptor activity"/>
    <property type="evidence" value="ECO:0007669"/>
    <property type="project" value="InterPro"/>
</dbReference>
<dbReference type="SUPFAM" id="SSF81321">
    <property type="entry name" value="Family A G protein-coupled receptor-like"/>
    <property type="match status" value="2"/>
</dbReference>
<feature type="transmembrane region" description="Helical" evidence="12">
    <location>
        <begin position="65"/>
        <end position="83"/>
    </location>
</feature>
<feature type="transmembrane region" description="Helical" evidence="12">
    <location>
        <begin position="433"/>
        <end position="461"/>
    </location>
</feature>
<sequence>MAMGNLSIILAISSDSHLHTPMYFFLANLSLVDFCLATNTVPKMLVNIQIRSKSISYACCLTQMYFFHFFGIMDSVLIAVMAYDRFVAICHPLHYTAIMSPRLCGLLAGSPWVFSYFISLTHILLMARLVFCGNNELPHYFCDLTPLLRLSCTDASVNKIFVLIVAGLVIATPFICILASYARIIVAIMKVPSAGGRKKAFSTCSSHLSVVALLYGTTIGVYLCPSSVRTAVKEKASAVMNRTSALEFILLGLSETPEQETLLFALFLCMYVVMAMGNLSIILAISSDSHLHTPMYFFLANLSLVDFGLATNTVPKMLVNIQIRGKSISYACCLTQMYFFHFFGIVDSVLIAVMAYDRFVAICHPLHYTTIMSPRLCGLLAGSPWVFSYFISLTHILLMARLVFCGNNELPHYFCDLTPLLRLSCTDTSVNKIFVLIVAGLVIATPFICILASYARIIVAVMKVPSAGGRKKAFSTCSSHLSVVALLYGTTIGVYLCPSSVRTAVKEKASAVMYTTVTPMLNPFIYSLRNRDLKGALRKLVNRKITSSS</sequence>
<dbReference type="FunFam" id="1.20.1070.10:FF:000009">
    <property type="entry name" value="Olfactory receptor"/>
    <property type="match status" value="2"/>
</dbReference>
<dbReference type="PRINTS" id="PR00245">
    <property type="entry name" value="OLFACTORYR"/>
</dbReference>
<evidence type="ECO:0000256" key="7">
    <source>
        <dbReference type="ARBA" id="ARBA00023040"/>
    </source>
</evidence>
<evidence type="ECO:0000256" key="9">
    <source>
        <dbReference type="ARBA" id="ARBA00023170"/>
    </source>
</evidence>
<evidence type="ECO:0000256" key="10">
    <source>
        <dbReference type="ARBA" id="ARBA00023224"/>
    </source>
</evidence>
<dbReference type="InterPro" id="IPR000276">
    <property type="entry name" value="GPCR_Rhodpsn"/>
</dbReference>
<name>A0A485PC82_LYNPA</name>
<feature type="transmembrane region" description="Helical" evidence="12">
    <location>
        <begin position="338"/>
        <end position="356"/>
    </location>
</feature>
<dbReference type="AlphaFoldDB" id="A0A485PC82"/>
<evidence type="ECO:0000256" key="8">
    <source>
        <dbReference type="ARBA" id="ARBA00023136"/>
    </source>
</evidence>
<feature type="transmembrane region" description="Helical" evidence="12">
    <location>
        <begin position="200"/>
        <end position="223"/>
    </location>
</feature>
<evidence type="ECO:0000256" key="2">
    <source>
        <dbReference type="ARBA" id="ARBA00004141"/>
    </source>
</evidence>
<comment type="subcellular location">
    <subcellularLocation>
        <location evidence="2">Membrane</location>
        <topology evidence="2">Multi-pass membrane protein</topology>
    </subcellularLocation>
</comment>
<gene>
    <name evidence="14" type="ORF">LYPA_23C020230</name>
</gene>
<dbReference type="PROSITE" id="PS00237">
    <property type="entry name" value="G_PROTEIN_RECEP_F1_1"/>
    <property type="match status" value="2"/>
</dbReference>
<dbReference type="PROSITE" id="PS50262">
    <property type="entry name" value="G_PROTEIN_RECEP_F1_2"/>
    <property type="match status" value="2"/>
</dbReference>
<dbReference type="EMBL" id="CAAGRJ010031232">
    <property type="protein sequence ID" value="VFV41924.1"/>
    <property type="molecule type" value="Genomic_DNA"/>
</dbReference>
<feature type="transmembrane region" description="Helical" evidence="12">
    <location>
        <begin position="297"/>
        <end position="318"/>
    </location>
</feature>
<dbReference type="CDD" id="cd15918">
    <property type="entry name" value="7tmA_OR1_7-like"/>
    <property type="match status" value="1"/>
</dbReference>
<evidence type="ECO:0000313" key="15">
    <source>
        <dbReference type="Proteomes" id="UP000386466"/>
    </source>
</evidence>
<feature type="transmembrane region" description="Helical" evidence="12">
    <location>
        <begin position="376"/>
        <end position="404"/>
    </location>
</feature>
<dbReference type="GO" id="GO:0004930">
    <property type="term" value="F:G protein-coupled receptor activity"/>
    <property type="evidence" value="ECO:0007669"/>
    <property type="project" value="UniProtKB-KW"/>
</dbReference>
<feature type="transmembrane region" description="Helical" evidence="12">
    <location>
        <begin position="160"/>
        <end position="188"/>
    </location>
</feature>
<comment type="similarity">
    <text evidence="11">Belongs to the G-protein coupled receptor 1 family.</text>
</comment>
<keyword evidence="5" id="KW-0552">Olfaction</keyword>
<dbReference type="PANTHER" id="PTHR48001">
    <property type="entry name" value="OLFACTORY RECEPTOR"/>
    <property type="match status" value="1"/>
</dbReference>
<dbReference type="InterPro" id="IPR000725">
    <property type="entry name" value="Olfact_rcpt"/>
</dbReference>
<feature type="transmembrane region" description="Helical" evidence="12">
    <location>
        <begin position="473"/>
        <end position="496"/>
    </location>
</feature>
<evidence type="ECO:0000256" key="12">
    <source>
        <dbReference type="SAM" id="Phobius"/>
    </source>
</evidence>
<evidence type="ECO:0000256" key="11">
    <source>
        <dbReference type="RuleBase" id="RU000688"/>
    </source>
</evidence>
<reference evidence="14 15" key="1">
    <citation type="submission" date="2019-01" db="EMBL/GenBank/DDBJ databases">
        <authorList>
            <person name="Alioto T."/>
            <person name="Alioto T."/>
        </authorList>
    </citation>
    <scope>NUCLEOTIDE SEQUENCE [LARGE SCALE GENOMIC DNA]</scope>
</reference>
<keyword evidence="10 11" id="KW-0807">Transducer</keyword>
<feature type="domain" description="G-protein coupled receptors family 1 profile" evidence="13">
    <location>
        <begin position="4"/>
        <end position="215"/>
    </location>
</feature>
<comment type="function">
    <text evidence="1">Putative odorant or sperm cell receptor.</text>
</comment>
<keyword evidence="9 11" id="KW-0675">Receptor</keyword>
<keyword evidence="8 12" id="KW-0472">Membrane</keyword>
<keyword evidence="7 11" id="KW-0297">G-protein coupled receptor</keyword>
<dbReference type="GO" id="GO:0016020">
    <property type="term" value="C:membrane"/>
    <property type="evidence" value="ECO:0007669"/>
    <property type="project" value="UniProtKB-SubCell"/>
</dbReference>
<dbReference type="PRINTS" id="PR00237">
    <property type="entry name" value="GPCRRHODOPSN"/>
</dbReference>
<evidence type="ECO:0000256" key="6">
    <source>
        <dbReference type="ARBA" id="ARBA00022989"/>
    </source>
</evidence>
<organism evidence="14 15">
    <name type="scientific">Lynx pardinus</name>
    <name type="common">Iberian lynx</name>
    <name type="synonym">Felis pardina</name>
    <dbReference type="NCBI Taxonomy" id="191816"/>
    <lineage>
        <taxon>Eukaryota</taxon>
        <taxon>Metazoa</taxon>
        <taxon>Chordata</taxon>
        <taxon>Craniata</taxon>
        <taxon>Vertebrata</taxon>
        <taxon>Euteleostomi</taxon>
        <taxon>Mammalia</taxon>
        <taxon>Eutheria</taxon>
        <taxon>Laurasiatheria</taxon>
        <taxon>Carnivora</taxon>
        <taxon>Feliformia</taxon>
        <taxon>Felidae</taxon>
        <taxon>Felinae</taxon>
        <taxon>Lynx</taxon>
    </lineage>
</organism>
<accession>A0A485PC82</accession>
<keyword evidence="3" id="KW-0716">Sensory transduction</keyword>
<dbReference type="Proteomes" id="UP000386466">
    <property type="component" value="Unassembled WGS sequence"/>
</dbReference>
<evidence type="ECO:0000256" key="5">
    <source>
        <dbReference type="ARBA" id="ARBA00022725"/>
    </source>
</evidence>
<evidence type="ECO:0000259" key="13">
    <source>
        <dbReference type="PROSITE" id="PS50262"/>
    </source>
</evidence>
<dbReference type="Pfam" id="PF13853">
    <property type="entry name" value="7tm_4"/>
    <property type="match status" value="2"/>
</dbReference>
<evidence type="ECO:0000256" key="3">
    <source>
        <dbReference type="ARBA" id="ARBA00022606"/>
    </source>
</evidence>
<evidence type="ECO:0000256" key="4">
    <source>
        <dbReference type="ARBA" id="ARBA00022692"/>
    </source>
</evidence>
<dbReference type="InterPro" id="IPR017452">
    <property type="entry name" value="GPCR_Rhodpsn_7TM"/>
</dbReference>
<evidence type="ECO:0000313" key="14">
    <source>
        <dbReference type="EMBL" id="VFV41924.1"/>
    </source>
</evidence>
<keyword evidence="4 11" id="KW-0812">Transmembrane</keyword>
<evidence type="ECO:0000256" key="1">
    <source>
        <dbReference type="ARBA" id="ARBA00003929"/>
    </source>
</evidence>
<feature type="transmembrane region" description="Helical" evidence="12">
    <location>
        <begin position="262"/>
        <end position="285"/>
    </location>
</feature>
<keyword evidence="15" id="KW-1185">Reference proteome</keyword>
<keyword evidence="6 12" id="KW-1133">Transmembrane helix</keyword>
<feature type="domain" description="G-protein coupled receptors family 1 profile" evidence="13">
    <location>
        <begin position="277"/>
        <end position="526"/>
    </location>
</feature>